<evidence type="ECO:0000256" key="2">
    <source>
        <dbReference type="ARBA" id="ARBA00001946"/>
    </source>
</evidence>
<evidence type="ECO:0000256" key="4">
    <source>
        <dbReference type="ARBA" id="ARBA00022801"/>
    </source>
</evidence>
<reference evidence="8" key="1">
    <citation type="journal article" date="2018" name="Nat. Microbiol.">
        <title>Leveraging single-cell genomics to expand the fungal tree of life.</title>
        <authorList>
            <person name="Ahrendt S.R."/>
            <person name="Quandt C.A."/>
            <person name="Ciobanu D."/>
            <person name="Clum A."/>
            <person name="Salamov A."/>
            <person name="Andreopoulos B."/>
            <person name="Cheng J.F."/>
            <person name="Woyke T."/>
            <person name="Pelin A."/>
            <person name="Henrissat B."/>
            <person name="Reynolds N.K."/>
            <person name="Benny G.L."/>
            <person name="Smith M.E."/>
            <person name="James T.Y."/>
            <person name="Grigoriev I.V."/>
        </authorList>
    </citation>
    <scope>NUCLEOTIDE SEQUENCE [LARGE SCALE GENOMIC DNA]</scope>
</reference>
<gene>
    <name evidence="7" type="ORF">BDK51DRAFT_38823</name>
</gene>
<organism evidence="7 8">
    <name type="scientific">Blyttiomyces helicus</name>
    <dbReference type="NCBI Taxonomy" id="388810"/>
    <lineage>
        <taxon>Eukaryota</taxon>
        <taxon>Fungi</taxon>
        <taxon>Fungi incertae sedis</taxon>
        <taxon>Chytridiomycota</taxon>
        <taxon>Chytridiomycota incertae sedis</taxon>
        <taxon>Chytridiomycetes</taxon>
        <taxon>Chytridiomycetes incertae sedis</taxon>
        <taxon>Blyttiomyces</taxon>
    </lineage>
</organism>
<dbReference type="GO" id="GO:0005739">
    <property type="term" value="C:mitochondrion"/>
    <property type="evidence" value="ECO:0007669"/>
    <property type="project" value="TreeGrafter"/>
</dbReference>
<dbReference type="Gene3D" id="3.90.79.10">
    <property type="entry name" value="Nucleoside Triphosphate Pyrophosphohydrolase"/>
    <property type="match status" value="1"/>
</dbReference>
<comment type="cofactor">
    <cofactor evidence="1">
        <name>Mn(2+)</name>
        <dbReference type="ChEBI" id="CHEBI:29035"/>
    </cofactor>
</comment>
<dbReference type="Proteomes" id="UP000269721">
    <property type="component" value="Unassembled WGS sequence"/>
</dbReference>
<dbReference type="CDD" id="cd18870">
    <property type="entry name" value="NUDIX_AcylCoAdiphos_Nudt19"/>
    <property type="match status" value="1"/>
</dbReference>
<evidence type="ECO:0000256" key="3">
    <source>
        <dbReference type="ARBA" id="ARBA00022723"/>
    </source>
</evidence>
<keyword evidence="5" id="KW-0460">Magnesium</keyword>
<comment type="cofactor">
    <cofactor evidence="2">
        <name>Mg(2+)</name>
        <dbReference type="ChEBI" id="CHEBI:18420"/>
    </cofactor>
</comment>
<keyword evidence="3" id="KW-0479">Metal-binding</keyword>
<name>A0A4P9VTG1_9FUNG</name>
<sequence>AFADLHVFPGGAVDKADADERWKEILPGPELERVRRSDVPLRFYIAAIRETFEECGIRLFDPDVALPPSAVAELRHKVHDDATNFLNLPTTTGAVPAPSRLAPFSRWIGPKHLKSRFDTQFFLACVGSDGESGVAVADGEEILAATWLRPSEFLAKFERQEIQLLPPQFVTITELSRLRFADLQEYTTGVRTRTALDLSPWLPEVIPNRARPGWFDSVLPGDKLHSSATDETPKGARHRTVSFNDEKGVMRKLEYVRDLDGRGGVEKGKL</sequence>
<keyword evidence="4" id="KW-0378">Hydrolase</keyword>
<dbReference type="SUPFAM" id="SSF55811">
    <property type="entry name" value="Nudix"/>
    <property type="match status" value="1"/>
</dbReference>
<keyword evidence="8" id="KW-1185">Reference proteome</keyword>
<dbReference type="OrthoDB" id="1695362at2759"/>
<feature type="non-terminal residue" evidence="7">
    <location>
        <position position="1"/>
    </location>
</feature>
<protein>
    <recommendedName>
        <fullName evidence="9">Nudix hydrolase domain-containing protein</fullName>
    </recommendedName>
</protein>
<dbReference type="EMBL" id="ML002070">
    <property type="protein sequence ID" value="RKO82804.1"/>
    <property type="molecule type" value="Genomic_DNA"/>
</dbReference>
<evidence type="ECO:0000256" key="6">
    <source>
        <dbReference type="ARBA" id="ARBA00023211"/>
    </source>
</evidence>
<dbReference type="GO" id="GO:0016818">
    <property type="term" value="F:hydrolase activity, acting on acid anhydrides, in phosphorus-containing anhydrides"/>
    <property type="evidence" value="ECO:0007669"/>
    <property type="project" value="InterPro"/>
</dbReference>
<evidence type="ECO:0000313" key="8">
    <source>
        <dbReference type="Proteomes" id="UP000269721"/>
    </source>
</evidence>
<evidence type="ECO:0000256" key="5">
    <source>
        <dbReference type="ARBA" id="ARBA00022842"/>
    </source>
</evidence>
<dbReference type="PANTHER" id="PTHR12318">
    <property type="entry name" value="TESTOSTERONE-REGULATED PROTEIN RP2"/>
    <property type="match status" value="1"/>
</dbReference>
<evidence type="ECO:0000313" key="7">
    <source>
        <dbReference type="EMBL" id="RKO82804.1"/>
    </source>
</evidence>
<proteinExistence type="predicted"/>
<evidence type="ECO:0000256" key="1">
    <source>
        <dbReference type="ARBA" id="ARBA00001936"/>
    </source>
</evidence>
<dbReference type="InterPro" id="IPR039121">
    <property type="entry name" value="NUDT19"/>
</dbReference>
<accession>A0A4P9VTG1</accession>
<evidence type="ECO:0008006" key="9">
    <source>
        <dbReference type="Google" id="ProtNLM"/>
    </source>
</evidence>
<keyword evidence="6" id="KW-0464">Manganese</keyword>
<dbReference type="PANTHER" id="PTHR12318:SF0">
    <property type="entry name" value="ACYL-COENZYME A DIPHOSPHATASE NUDT19"/>
    <property type="match status" value="1"/>
</dbReference>
<dbReference type="GO" id="GO:0046872">
    <property type="term" value="F:metal ion binding"/>
    <property type="evidence" value="ECO:0007669"/>
    <property type="project" value="UniProtKB-KW"/>
</dbReference>
<dbReference type="AlphaFoldDB" id="A0A4P9VTG1"/>
<dbReference type="InterPro" id="IPR015797">
    <property type="entry name" value="NUDIX_hydrolase-like_dom_sf"/>
</dbReference>